<evidence type="ECO:0000256" key="2">
    <source>
        <dbReference type="SAM" id="MobiDB-lite"/>
    </source>
</evidence>
<keyword evidence="1" id="KW-0175">Coiled coil</keyword>
<organism evidence="4 5">
    <name type="scientific">Meloidogyne javanica</name>
    <name type="common">Root-knot nematode worm</name>
    <dbReference type="NCBI Taxonomy" id="6303"/>
    <lineage>
        <taxon>Eukaryota</taxon>
        <taxon>Metazoa</taxon>
        <taxon>Ecdysozoa</taxon>
        <taxon>Nematoda</taxon>
        <taxon>Chromadorea</taxon>
        <taxon>Rhabditida</taxon>
        <taxon>Tylenchina</taxon>
        <taxon>Tylenchomorpha</taxon>
        <taxon>Tylenchoidea</taxon>
        <taxon>Meloidogynidae</taxon>
        <taxon>Meloidogyninae</taxon>
        <taxon>Meloidogyne</taxon>
        <taxon>Meloidogyne incognita group</taxon>
    </lineage>
</organism>
<feature type="transmembrane region" description="Helical" evidence="3">
    <location>
        <begin position="134"/>
        <end position="154"/>
    </location>
</feature>
<dbReference type="WBParaSite" id="scaffold6383_cov157.g10777">
    <property type="protein sequence ID" value="scaffold6383_cov157.g10777"/>
    <property type="gene ID" value="scaffold6383_cov157.g10777"/>
</dbReference>
<protein>
    <submittedName>
        <fullName evidence="5">Innexin</fullName>
    </submittedName>
</protein>
<proteinExistence type="predicted"/>
<feature type="transmembrane region" description="Helical" evidence="3">
    <location>
        <begin position="395"/>
        <end position="416"/>
    </location>
</feature>
<keyword evidence="3" id="KW-0472">Membrane</keyword>
<evidence type="ECO:0000256" key="3">
    <source>
        <dbReference type="SAM" id="Phobius"/>
    </source>
</evidence>
<keyword evidence="3" id="KW-0812">Transmembrane</keyword>
<feature type="compositionally biased region" description="Basic and acidic residues" evidence="2">
    <location>
        <begin position="203"/>
        <end position="217"/>
    </location>
</feature>
<feature type="transmembrane region" description="Helical" evidence="3">
    <location>
        <begin position="355"/>
        <end position="375"/>
    </location>
</feature>
<accession>A0A915N2H1</accession>
<feature type="coiled-coil region" evidence="1">
    <location>
        <begin position="302"/>
        <end position="346"/>
    </location>
</feature>
<dbReference type="Proteomes" id="UP000887561">
    <property type="component" value="Unplaced"/>
</dbReference>
<evidence type="ECO:0000313" key="5">
    <source>
        <dbReference type="WBParaSite" id="scaffold6383_cov157.g10777"/>
    </source>
</evidence>
<sequence>MEEAKRLQETDKEKAEKILAKQQRKEKRRRELALLAVLKERAGEERRCKNFADSVDILILFCRFLTSYAVFHGKVHKMFLPQGEFELARKPYYIDIEMFYGSTLEIDMILHNSYYIYSYCQQIKLCCRLTYCQFVLWVFAFMFFGGFCMFYRMLRVQRLLLDENLCQFKEGVSLKIYEQFYKCNGGKTKAEVELKRVETLRREKRESRRAGTKKEDDSSSSEEENIEIGRPPLYPKLIENEEKAMPNIRLDRQKGAGMNKQDQLEVLITHREPSTIERNGMKKLIPSFLIKKSNSQKRTEKIEEAKRLRERDKEKNEKLLAKQQRKEKKRAELALLREKAKIERRRKNFADSVDLLLTYCRLTTSFAVMVGNVHKMFLPRYLAPPRNSVYDSPDILMVFGFTLLIDVGFFWLLTILR</sequence>
<reference evidence="5" key="1">
    <citation type="submission" date="2022-11" db="UniProtKB">
        <authorList>
            <consortium name="WormBaseParasite"/>
        </authorList>
    </citation>
    <scope>IDENTIFICATION</scope>
</reference>
<keyword evidence="3" id="KW-1133">Transmembrane helix</keyword>
<evidence type="ECO:0000256" key="1">
    <source>
        <dbReference type="SAM" id="Coils"/>
    </source>
</evidence>
<feature type="region of interest" description="Disordered" evidence="2">
    <location>
        <begin position="203"/>
        <end position="226"/>
    </location>
</feature>
<evidence type="ECO:0000313" key="4">
    <source>
        <dbReference type="Proteomes" id="UP000887561"/>
    </source>
</evidence>
<name>A0A915N2H1_MELJA</name>
<dbReference type="AlphaFoldDB" id="A0A915N2H1"/>
<keyword evidence="4" id="KW-1185">Reference proteome</keyword>